<gene>
    <name evidence="1" type="ORF">JL111_19940</name>
</gene>
<dbReference type="Pfam" id="PF05045">
    <property type="entry name" value="RgpF"/>
    <property type="match status" value="1"/>
</dbReference>
<keyword evidence="2" id="KW-1185">Reference proteome</keyword>
<evidence type="ECO:0000313" key="1">
    <source>
        <dbReference type="EMBL" id="MBL3675737.1"/>
    </source>
</evidence>
<protein>
    <submittedName>
        <fullName evidence="1">Glycosyl transferase</fullName>
    </submittedName>
</protein>
<dbReference type="EMBL" id="JAESHT010000044">
    <property type="protein sequence ID" value="MBL3675737.1"/>
    <property type="molecule type" value="Genomic_DNA"/>
</dbReference>
<dbReference type="RefSeq" id="WP_191313170.1">
    <property type="nucleotide sequence ID" value="NZ_BNCL01000046.1"/>
</dbReference>
<dbReference type="SUPFAM" id="SSF53756">
    <property type="entry name" value="UDP-Glycosyltransferase/glycogen phosphorylase"/>
    <property type="match status" value="1"/>
</dbReference>
<dbReference type="Gene3D" id="3.40.50.2000">
    <property type="entry name" value="Glycogen Phosphorylase B"/>
    <property type="match status" value="1"/>
</dbReference>
<evidence type="ECO:0000313" key="2">
    <source>
        <dbReference type="Proteomes" id="UP000644749"/>
    </source>
</evidence>
<keyword evidence="1" id="KW-0808">Transferase</keyword>
<dbReference type="CDD" id="cd01635">
    <property type="entry name" value="Glycosyltransferase_GTB-type"/>
    <property type="match status" value="1"/>
</dbReference>
<dbReference type="GO" id="GO:0016740">
    <property type="term" value="F:transferase activity"/>
    <property type="evidence" value="ECO:0007669"/>
    <property type="project" value="UniProtKB-KW"/>
</dbReference>
<sequence>MQHPEEIWKALAGRVGITINRPDFRFDPSFYARTYPDLAINDAAALQDHFDKHGRLEGRYATSYSQLRQKAPYIDPALAKLIVDPALTELVEKGHPDALHLAFELIQLGAPIDACISDFSMQAYLEWHPDIAQAGMNPLIHYLRFGTIEGGRRTLADLRTGLHTGQQQFRSELPTVMICLHEMSQTDTSAVGLDLARQAGQTHNVVVVTLRGGALLDRFLPLCCSVLITENPLREIPYVRGEVFGKIDYAILSSVECALFIHPLVAQDIPFAAYIHEYADYTFPPWKSAYTAAFANLLIFSAEHVRESWQGRLADVTFDTANDSTIIPQRPLIEGQVTEMRRIEARRTLCKALGRDLTNARIICGAGHVHWPKGTDTFVQAAQACSDVDPETVFVWIGDRRNHQDMGFGVLFDYHLRQVRADRKDGNLFFVSARALYLDVLDAADAMFLSSRLDPLPNAVFDAVQRGCQVVCFEGATGFADARYHGSDRIIRVPYADPAAAIAALLALPRKTGVWEETPGPPIKGHSLFDRIRWALQDRLGRQRSFVLGRSTFDIPLLFTKSDRDRPLRQREREKLFSYGRRLLWRDVDDARATLTASDNWIHKRTRLEDYSSLAADDPQVPEYAIHIHAFYIDNLLADLRDHAAFVRASRILVTTDTETKAKTIRQMGADQGLTIETHLVPNQGRDILPFLRLFGREELAGEDRIWCHLHQKKSIQTTSHGDVWRRFLHRILLGDNHTLSSAILQIAQPGVGLVAPFEPHFVPWDDSRRLLPDIADCFPGPMPDNPLLFPVGNMFWTRAEVARDMLNLFGEDHAWPNEPIPTDGTEYHLIERLWPAVAARMKLNSVFLHKEGEERV</sequence>
<name>A0ABS1SAG6_9RHOB</name>
<dbReference type="InterPro" id="IPR007739">
    <property type="entry name" value="RgpF"/>
</dbReference>
<reference evidence="1 2" key="1">
    <citation type="submission" date="2021-01" db="EMBL/GenBank/DDBJ databases">
        <title>011410 draft genome.</title>
        <authorList>
            <person name="Lang L."/>
        </authorList>
    </citation>
    <scope>NUCLEOTIDE SEQUENCE [LARGE SCALE GENOMIC DNA]</scope>
    <source>
        <strain evidence="1 2">KCTC 42845</strain>
    </source>
</reference>
<organism evidence="1 2">
    <name type="scientific">Paracoccus aerius</name>
    <dbReference type="NCBI Taxonomy" id="1915382"/>
    <lineage>
        <taxon>Bacteria</taxon>
        <taxon>Pseudomonadati</taxon>
        <taxon>Pseudomonadota</taxon>
        <taxon>Alphaproteobacteria</taxon>
        <taxon>Rhodobacterales</taxon>
        <taxon>Paracoccaceae</taxon>
        <taxon>Paracoccus</taxon>
    </lineage>
</organism>
<proteinExistence type="predicted"/>
<accession>A0ABS1SAG6</accession>
<comment type="caution">
    <text evidence="1">The sequence shown here is derived from an EMBL/GenBank/DDBJ whole genome shotgun (WGS) entry which is preliminary data.</text>
</comment>
<dbReference type="Proteomes" id="UP000644749">
    <property type="component" value="Unassembled WGS sequence"/>
</dbReference>
<dbReference type="Pfam" id="PF13692">
    <property type="entry name" value="Glyco_trans_1_4"/>
    <property type="match status" value="1"/>
</dbReference>